<dbReference type="Pfam" id="PF13472">
    <property type="entry name" value="Lipase_GDSL_2"/>
    <property type="match status" value="1"/>
</dbReference>
<dbReference type="CDD" id="cd00229">
    <property type="entry name" value="SGNH_hydrolase"/>
    <property type="match status" value="1"/>
</dbReference>
<evidence type="ECO:0000313" key="3">
    <source>
        <dbReference type="Proteomes" id="UP000005753"/>
    </source>
</evidence>
<dbReference type="EMBL" id="CM001487">
    <property type="protein sequence ID" value="EIM57350.1"/>
    <property type="molecule type" value="Genomic_DNA"/>
</dbReference>
<dbReference type="GO" id="GO:0004622">
    <property type="term" value="F:phosphatidylcholine lysophospholipase activity"/>
    <property type="evidence" value="ECO:0007669"/>
    <property type="project" value="TreeGrafter"/>
</dbReference>
<organism evidence="2 3">
    <name type="scientific">Eubacterium cellulosolvens (strain ATCC 43171 / JCM 9499 / 6)</name>
    <name type="common">Cillobacterium cellulosolvens</name>
    <dbReference type="NCBI Taxonomy" id="633697"/>
    <lineage>
        <taxon>Bacteria</taxon>
        <taxon>Bacillati</taxon>
        <taxon>Bacillota</taxon>
        <taxon>Clostridia</taxon>
        <taxon>Eubacteriales</taxon>
        <taxon>Eubacteriaceae</taxon>
        <taxon>Eubacterium</taxon>
    </lineage>
</organism>
<feature type="domain" description="SGNH hydrolase-type esterase" evidence="1">
    <location>
        <begin position="10"/>
        <end position="205"/>
    </location>
</feature>
<dbReference type="Gene3D" id="3.40.50.1110">
    <property type="entry name" value="SGNH hydrolase"/>
    <property type="match status" value="1"/>
</dbReference>
<evidence type="ECO:0000313" key="2">
    <source>
        <dbReference type="EMBL" id="EIM57350.1"/>
    </source>
</evidence>
<dbReference type="HOGENOM" id="CLU_068682_0_0_9"/>
<reference evidence="2 3" key="1">
    <citation type="submission" date="2010-08" db="EMBL/GenBank/DDBJ databases">
        <authorList>
            <consortium name="US DOE Joint Genome Institute (JGI-PGF)"/>
            <person name="Lucas S."/>
            <person name="Copeland A."/>
            <person name="Lapidus A."/>
            <person name="Cheng J.-F."/>
            <person name="Bruce D."/>
            <person name="Goodwin L."/>
            <person name="Pitluck S."/>
            <person name="Land M.L."/>
            <person name="Hauser L."/>
            <person name="Chang Y.-J."/>
            <person name="Anderson I.J."/>
            <person name="Johnson E."/>
            <person name="Mulhopadhyay B."/>
            <person name="Kyrpides N."/>
            <person name="Woyke T.J."/>
        </authorList>
    </citation>
    <scope>NUCLEOTIDE SEQUENCE [LARGE SCALE GENOMIC DNA]</scope>
    <source>
        <strain evidence="2 3">6</strain>
    </source>
</reference>
<accession>I5AU77</accession>
<dbReference type="eggNOG" id="COG2755">
    <property type="taxonomic scope" value="Bacteria"/>
</dbReference>
<dbReference type="STRING" id="633697.EubceDRAFT1_1561"/>
<dbReference type="Proteomes" id="UP000005753">
    <property type="component" value="Chromosome"/>
</dbReference>
<reference evidence="2 3" key="2">
    <citation type="submission" date="2012-02" db="EMBL/GenBank/DDBJ databases">
        <title>Improved High-Quality Draft sequence of Eubacterium cellulosolvens 6.</title>
        <authorList>
            <consortium name="US DOE Joint Genome Institute"/>
            <person name="Lucas S."/>
            <person name="Han J."/>
            <person name="Lapidus A."/>
            <person name="Cheng J.-F."/>
            <person name="Goodwin L."/>
            <person name="Pitluck S."/>
            <person name="Peters L."/>
            <person name="Mikhailova N."/>
            <person name="Gu W."/>
            <person name="Detter J.C."/>
            <person name="Han C."/>
            <person name="Tapia R."/>
            <person name="Land M."/>
            <person name="Hauser L."/>
            <person name="Kyrpides N."/>
            <person name="Ivanova N."/>
            <person name="Pagani I."/>
            <person name="Johnson E."/>
            <person name="Mukhopadhyay B."/>
            <person name="Anderson I."/>
            <person name="Woyke T."/>
        </authorList>
    </citation>
    <scope>NUCLEOTIDE SEQUENCE [LARGE SCALE GENOMIC DNA]</scope>
    <source>
        <strain evidence="2 3">6</strain>
    </source>
</reference>
<name>I5AU77_EUBC6</name>
<dbReference type="PANTHER" id="PTHR30383">
    <property type="entry name" value="THIOESTERASE 1/PROTEASE 1/LYSOPHOSPHOLIPASE L1"/>
    <property type="match status" value="1"/>
</dbReference>
<dbReference type="InterPro" id="IPR013830">
    <property type="entry name" value="SGNH_hydro"/>
</dbReference>
<dbReference type="InterPro" id="IPR036514">
    <property type="entry name" value="SGNH_hydro_sf"/>
</dbReference>
<dbReference type="SUPFAM" id="SSF52266">
    <property type="entry name" value="SGNH hydrolase"/>
    <property type="match status" value="1"/>
</dbReference>
<gene>
    <name evidence="2" type="ORF">EubceDRAFT1_1561</name>
</gene>
<dbReference type="PANTHER" id="PTHR30383:SF5">
    <property type="entry name" value="SGNH HYDROLASE-TYPE ESTERASE DOMAIN-CONTAINING PROTEIN"/>
    <property type="match status" value="1"/>
</dbReference>
<dbReference type="OrthoDB" id="9777593at2"/>
<dbReference type="InterPro" id="IPR051532">
    <property type="entry name" value="Ester_Hydrolysis_Enzymes"/>
</dbReference>
<protein>
    <submittedName>
        <fullName evidence="2">Lysophospholipase L1-like esterase</fullName>
    </submittedName>
</protein>
<sequence length="217" mass="24616">MEISGARLVFLGDSIVEGAGVQDKEKIFWKLLSARDGAKTYGNGVGGSRIARQRKASPEPAYDRYLRSRLPGIKEEADVVVICSGLNDYGHGDAPIGEMEDRTDDTFYGALHLLYRDVRQKWPTAKILVMTPIHTEHEHDKVTMYGHRKSECLEDYVRIIQEVASDCSLPVLDMYHQCPLDPRDPELKEKYTPDGVHPNEDGNEIMYRIVRQALKEL</sequence>
<keyword evidence="3" id="KW-1185">Reference proteome</keyword>
<proteinExistence type="predicted"/>
<evidence type="ECO:0000259" key="1">
    <source>
        <dbReference type="Pfam" id="PF13472"/>
    </source>
</evidence>
<dbReference type="AlphaFoldDB" id="I5AU77"/>